<evidence type="ECO:0000256" key="1">
    <source>
        <dbReference type="SAM" id="SignalP"/>
    </source>
</evidence>
<evidence type="ECO:0000313" key="2">
    <source>
        <dbReference type="EMBL" id="QSX94474.1"/>
    </source>
</evidence>
<reference evidence="2 3" key="1">
    <citation type="submission" date="2021-03" db="EMBL/GenBank/DDBJ databases">
        <title>Draft genome sequence of Janthinobacterium sp. strain PLB02 isolated from infected primmorphs (Lubomirskia baicalensis).</title>
        <authorList>
            <person name="Chernogor L.I."/>
            <person name="Belikov S.I."/>
            <person name="Petrushin I.S."/>
        </authorList>
    </citation>
    <scope>NUCLEOTIDE SEQUENCE [LARGE SCALE GENOMIC DNA]</scope>
    <source>
        <strain evidence="2 3">PLB02</strain>
    </source>
</reference>
<accession>A0AAJ4T3I3</accession>
<proteinExistence type="predicted"/>
<name>A0AAJ4T3I3_9BURK</name>
<sequence length="244" mass="26799">MSRLIQPLRRQLLRLAGALLCSPMLARAADGGGLPRAVRQRILATLDAPLPKVLNVHHLALIRRFNIGWSPVESGAPMLNPAYPLGKGDTLELAMQAIASKDAALAAQRLMEAALLLPHFVQMARLKPGSYANGKAPFTFTTRHLQLLRQQSWMSLEMLGMAAEDYLGEGYWPTPSVDGKRPYGDFTNYPVEMAQALGLPVHRQADGSLAIRPALQAELEALHRQTMPALQVFVREAGLRRNTV</sequence>
<feature type="signal peptide" evidence="1">
    <location>
        <begin position="1"/>
        <end position="28"/>
    </location>
</feature>
<gene>
    <name evidence="2" type="ORF">J3P46_17220</name>
</gene>
<dbReference type="EMBL" id="CP071520">
    <property type="protein sequence ID" value="QSX94474.1"/>
    <property type="molecule type" value="Genomic_DNA"/>
</dbReference>
<dbReference type="Proteomes" id="UP000662821">
    <property type="component" value="Chromosome"/>
</dbReference>
<organism evidence="2 3">
    <name type="scientific">Janthinobacterium lividum</name>
    <dbReference type="NCBI Taxonomy" id="29581"/>
    <lineage>
        <taxon>Bacteria</taxon>
        <taxon>Pseudomonadati</taxon>
        <taxon>Pseudomonadota</taxon>
        <taxon>Betaproteobacteria</taxon>
        <taxon>Burkholderiales</taxon>
        <taxon>Oxalobacteraceae</taxon>
        <taxon>Janthinobacterium</taxon>
    </lineage>
</organism>
<dbReference type="AlphaFoldDB" id="A0AAJ4T3I3"/>
<keyword evidence="1" id="KW-0732">Signal</keyword>
<feature type="chain" id="PRO_5042574789" evidence="1">
    <location>
        <begin position="29"/>
        <end position="244"/>
    </location>
</feature>
<dbReference type="RefSeq" id="WP_151095825.1">
    <property type="nucleotide sequence ID" value="NZ_CP071520.1"/>
</dbReference>
<evidence type="ECO:0000313" key="3">
    <source>
        <dbReference type="Proteomes" id="UP000662821"/>
    </source>
</evidence>
<protein>
    <submittedName>
        <fullName evidence="2">Uncharacterized protein</fullName>
    </submittedName>
</protein>